<dbReference type="InterPro" id="IPR050807">
    <property type="entry name" value="TransReg_Diox_bact_type"/>
</dbReference>
<proteinExistence type="predicted"/>
<dbReference type="GO" id="GO:0003677">
    <property type="term" value="F:DNA binding"/>
    <property type="evidence" value="ECO:0007669"/>
    <property type="project" value="UniProtKB-KW"/>
</dbReference>
<dbReference type="InterPro" id="IPR010982">
    <property type="entry name" value="Lambda_DNA-bd_dom_sf"/>
</dbReference>
<name>A0A6I6J9E4_9BACT</name>
<dbReference type="PANTHER" id="PTHR46797">
    <property type="entry name" value="HTH-TYPE TRANSCRIPTIONAL REGULATOR"/>
    <property type="match status" value="1"/>
</dbReference>
<dbReference type="CDD" id="cd00093">
    <property type="entry name" value="HTH_XRE"/>
    <property type="match status" value="1"/>
</dbReference>
<sequence>MLLSYEASNGENDMSERDNSLGVRIRHRRIMKGMRLADLAEAAQCSESMLSKIEHGKANPSLKTLHRIAKALELSAAALFDQLDDSEVISRAGERPVQEFSNVRSGTDIVLEALAPHNPDSLLQANIHIVHPGGHTDGEYAHEGEDLGYVLEGELELTLDGEKYLLGPGDSFLFRSEREHGYRNPGTTVTRVIWINTPPSF</sequence>
<feature type="domain" description="HTH cro/C1-type" evidence="2">
    <location>
        <begin position="25"/>
        <end position="79"/>
    </location>
</feature>
<gene>
    <name evidence="3" type="ORF">GM415_00225</name>
</gene>
<dbReference type="Pfam" id="PF01381">
    <property type="entry name" value="HTH_3"/>
    <property type="match status" value="1"/>
</dbReference>
<dbReference type="AlphaFoldDB" id="A0A6I6J9E4"/>
<protein>
    <submittedName>
        <fullName evidence="3">Cupin domain-containing protein</fullName>
    </submittedName>
</protein>
<dbReference type="Gene3D" id="2.60.120.10">
    <property type="entry name" value="Jelly Rolls"/>
    <property type="match status" value="1"/>
</dbReference>
<reference evidence="3 4" key="1">
    <citation type="submission" date="2019-11" db="EMBL/GenBank/DDBJ databases">
        <authorList>
            <person name="Zheng R.K."/>
            <person name="Sun C.M."/>
        </authorList>
    </citation>
    <scope>NUCLEOTIDE SEQUENCE [LARGE SCALE GENOMIC DNA]</scope>
    <source>
        <strain evidence="3 4">SRB007</strain>
    </source>
</reference>
<dbReference type="Gene3D" id="1.10.260.40">
    <property type="entry name" value="lambda repressor-like DNA-binding domains"/>
    <property type="match status" value="1"/>
</dbReference>
<evidence type="ECO:0000313" key="4">
    <source>
        <dbReference type="Proteomes" id="UP000428328"/>
    </source>
</evidence>
<dbReference type="SUPFAM" id="SSF51182">
    <property type="entry name" value="RmlC-like cupins"/>
    <property type="match status" value="1"/>
</dbReference>
<dbReference type="Pfam" id="PF07883">
    <property type="entry name" value="Cupin_2"/>
    <property type="match status" value="1"/>
</dbReference>
<accession>A0A6I6J9E4</accession>
<dbReference type="InterPro" id="IPR014710">
    <property type="entry name" value="RmlC-like_jellyroll"/>
</dbReference>
<dbReference type="PROSITE" id="PS50943">
    <property type="entry name" value="HTH_CROC1"/>
    <property type="match status" value="1"/>
</dbReference>
<evidence type="ECO:0000259" key="2">
    <source>
        <dbReference type="PROSITE" id="PS50943"/>
    </source>
</evidence>
<dbReference type="InterPro" id="IPR011051">
    <property type="entry name" value="RmlC_Cupin_sf"/>
</dbReference>
<dbReference type="EMBL" id="CP046400">
    <property type="protein sequence ID" value="QGY38631.1"/>
    <property type="molecule type" value="Genomic_DNA"/>
</dbReference>
<keyword evidence="4" id="KW-1185">Reference proteome</keyword>
<dbReference type="GO" id="GO:0005829">
    <property type="term" value="C:cytosol"/>
    <property type="evidence" value="ECO:0007669"/>
    <property type="project" value="TreeGrafter"/>
</dbReference>
<dbReference type="SMART" id="SM00530">
    <property type="entry name" value="HTH_XRE"/>
    <property type="match status" value="1"/>
</dbReference>
<dbReference type="KEGG" id="psel:GM415_00225"/>
<evidence type="ECO:0000313" key="3">
    <source>
        <dbReference type="EMBL" id="QGY38631.1"/>
    </source>
</evidence>
<organism evidence="3 4">
    <name type="scientific">Pseudodesulfovibrio cashew</name>
    <dbReference type="NCBI Taxonomy" id="2678688"/>
    <lineage>
        <taxon>Bacteria</taxon>
        <taxon>Pseudomonadati</taxon>
        <taxon>Thermodesulfobacteriota</taxon>
        <taxon>Desulfovibrionia</taxon>
        <taxon>Desulfovibrionales</taxon>
        <taxon>Desulfovibrionaceae</taxon>
    </lineage>
</organism>
<keyword evidence="1" id="KW-0238">DNA-binding</keyword>
<dbReference type="GO" id="GO:0003700">
    <property type="term" value="F:DNA-binding transcription factor activity"/>
    <property type="evidence" value="ECO:0007669"/>
    <property type="project" value="TreeGrafter"/>
</dbReference>
<dbReference type="Proteomes" id="UP000428328">
    <property type="component" value="Chromosome"/>
</dbReference>
<dbReference type="InterPro" id="IPR013096">
    <property type="entry name" value="Cupin_2"/>
</dbReference>
<dbReference type="CDD" id="cd02209">
    <property type="entry name" value="cupin_XRE_C"/>
    <property type="match status" value="1"/>
</dbReference>
<evidence type="ECO:0000256" key="1">
    <source>
        <dbReference type="ARBA" id="ARBA00023125"/>
    </source>
</evidence>
<dbReference type="PANTHER" id="PTHR46797:SF1">
    <property type="entry name" value="METHYLPHOSPHONATE SYNTHASE"/>
    <property type="match status" value="1"/>
</dbReference>
<dbReference type="SUPFAM" id="SSF47413">
    <property type="entry name" value="lambda repressor-like DNA-binding domains"/>
    <property type="match status" value="1"/>
</dbReference>
<dbReference type="InterPro" id="IPR001387">
    <property type="entry name" value="Cro/C1-type_HTH"/>
</dbReference>